<dbReference type="Proteomes" id="UP000479710">
    <property type="component" value="Unassembled WGS sequence"/>
</dbReference>
<comment type="caution">
    <text evidence="1">The sequence shown here is derived from an EMBL/GenBank/DDBJ whole genome shotgun (WGS) entry which is preliminary data.</text>
</comment>
<proteinExistence type="predicted"/>
<evidence type="ECO:0000313" key="1">
    <source>
        <dbReference type="EMBL" id="KAF0932660.1"/>
    </source>
</evidence>
<gene>
    <name evidence="1" type="ORF">E2562_011962</name>
</gene>
<dbReference type="EMBL" id="SPHZ02000001">
    <property type="protein sequence ID" value="KAF0932660.1"/>
    <property type="molecule type" value="Genomic_DNA"/>
</dbReference>
<evidence type="ECO:0000313" key="2">
    <source>
        <dbReference type="Proteomes" id="UP000479710"/>
    </source>
</evidence>
<dbReference type="Gene3D" id="3.30.830.10">
    <property type="entry name" value="Metalloenzyme, LuxS/M16 peptidase-like"/>
    <property type="match status" value="1"/>
</dbReference>
<protein>
    <submittedName>
        <fullName evidence="1">Uncharacterized protein</fullName>
    </submittedName>
</protein>
<reference evidence="1 2" key="1">
    <citation type="submission" date="2019-11" db="EMBL/GenBank/DDBJ databases">
        <title>Whole genome sequence of Oryza granulata.</title>
        <authorList>
            <person name="Li W."/>
        </authorList>
    </citation>
    <scope>NUCLEOTIDE SEQUENCE [LARGE SCALE GENOMIC DNA]</scope>
    <source>
        <strain evidence="2">cv. Menghai</strain>
        <tissue evidence="1">Leaf</tissue>
    </source>
</reference>
<organism evidence="1 2">
    <name type="scientific">Oryza meyeriana var. granulata</name>
    <dbReference type="NCBI Taxonomy" id="110450"/>
    <lineage>
        <taxon>Eukaryota</taxon>
        <taxon>Viridiplantae</taxon>
        <taxon>Streptophyta</taxon>
        <taxon>Embryophyta</taxon>
        <taxon>Tracheophyta</taxon>
        <taxon>Spermatophyta</taxon>
        <taxon>Magnoliopsida</taxon>
        <taxon>Liliopsida</taxon>
        <taxon>Poales</taxon>
        <taxon>Poaceae</taxon>
        <taxon>BOP clade</taxon>
        <taxon>Oryzoideae</taxon>
        <taxon>Oryzeae</taxon>
        <taxon>Oryzinae</taxon>
        <taxon>Oryza</taxon>
        <taxon>Oryza meyeriana</taxon>
    </lineage>
</organism>
<keyword evidence="2" id="KW-1185">Reference proteome</keyword>
<accession>A0A6G1F6Z5</accession>
<name>A0A6G1F6Z5_9ORYZ</name>
<dbReference type="OrthoDB" id="952271at2759"/>
<dbReference type="AlphaFoldDB" id="A0A6G1F6Z5"/>
<sequence>MRVGPTCCEAGGQRANLLSASIYSGGYSHTEFRARSDKREYRRVVLPNVLECLLISDADTDKVRLPSLLLAAQKRRTLVDSSVALT</sequence>